<reference evidence="1" key="1">
    <citation type="submission" date="2022-04" db="EMBL/GenBank/DDBJ databases">
        <title>Genome of the entomopathogenic fungus Entomophthora muscae.</title>
        <authorList>
            <person name="Elya C."/>
            <person name="Lovett B.R."/>
            <person name="Lee E."/>
            <person name="Macias A.M."/>
            <person name="Hajek A.E."/>
            <person name="De Bivort B.L."/>
            <person name="Kasson M.T."/>
            <person name="De Fine Licht H.H."/>
            <person name="Stajich J.E."/>
        </authorList>
    </citation>
    <scope>NUCLEOTIDE SEQUENCE</scope>
    <source>
        <strain evidence="1">Berkeley</strain>
    </source>
</reference>
<organism evidence="1 2">
    <name type="scientific">Entomophthora muscae</name>
    <dbReference type="NCBI Taxonomy" id="34485"/>
    <lineage>
        <taxon>Eukaryota</taxon>
        <taxon>Fungi</taxon>
        <taxon>Fungi incertae sedis</taxon>
        <taxon>Zoopagomycota</taxon>
        <taxon>Entomophthoromycotina</taxon>
        <taxon>Entomophthoromycetes</taxon>
        <taxon>Entomophthorales</taxon>
        <taxon>Entomophthoraceae</taxon>
        <taxon>Entomophthora</taxon>
    </lineage>
</organism>
<dbReference type="Proteomes" id="UP001165960">
    <property type="component" value="Unassembled WGS sequence"/>
</dbReference>
<sequence>MELPGIGSHCSISECKQLDFLPLKCNNCQVYFCSNHFKTDLHACNSISNFTENPEYSQPNFQCPISGCHEKGTIGSECPDCLETYCLKHRTPKSHTCDKRPVMIKRAEEESIIESKRLATKAKLLEKVKQSTEPSNVPKNQPKLKFSGSNSLSPTIIKMIAKKKAKGDAAISMPARIYFEVASPVSYSLEPQYLFFDENWALGKAVDSITSIMKIALDFSIDGCSKRLRLFDGTTGKQVPIPFNTLTKASKEFNWNHKDPKSNIPKLIAEYTSTEGMESVDPNIYFYLK</sequence>
<gene>
    <name evidence="1" type="primary">ZFAND1_1</name>
    <name evidence="1" type="ORF">DSO57_1019152</name>
</gene>
<evidence type="ECO:0000313" key="2">
    <source>
        <dbReference type="Proteomes" id="UP001165960"/>
    </source>
</evidence>
<name>A0ACC2RV40_9FUNG</name>
<keyword evidence="2" id="KW-1185">Reference proteome</keyword>
<protein>
    <submittedName>
        <fullName evidence="1">AN1-type zinc finger protein 1, variant 4</fullName>
    </submittedName>
</protein>
<comment type="caution">
    <text evidence="1">The sequence shown here is derived from an EMBL/GenBank/DDBJ whole genome shotgun (WGS) entry which is preliminary data.</text>
</comment>
<proteinExistence type="predicted"/>
<accession>A0ACC2RV40</accession>
<evidence type="ECO:0000313" key="1">
    <source>
        <dbReference type="EMBL" id="KAJ9053970.1"/>
    </source>
</evidence>
<dbReference type="EMBL" id="QTSX02006475">
    <property type="protein sequence ID" value="KAJ9053970.1"/>
    <property type="molecule type" value="Genomic_DNA"/>
</dbReference>